<name>A0A927WDF5_9CLOT</name>
<sequence length="117" mass="13676">MEQTITSGYDEQIADIEARMNEMQRKLVEVSTSKEESDSLTEDICKLREEKERIQILLVEDKGRQLKKEELIKFLSEQTAELDEFDDPLVRRLIDQVIIHENGRFTVEFKSGTSVEI</sequence>
<accession>A0A927WDF5</accession>
<reference evidence="2" key="1">
    <citation type="submission" date="2019-04" db="EMBL/GenBank/DDBJ databases">
        <title>Evolution of Biomass-Degrading Anaerobic Consortia Revealed by Metagenomics.</title>
        <authorList>
            <person name="Peng X."/>
        </authorList>
    </citation>
    <scope>NUCLEOTIDE SEQUENCE</scope>
    <source>
        <strain evidence="2">SIG254</strain>
    </source>
</reference>
<organism evidence="2 3">
    <name type="scientific">Clostridium sulfidigenes</name>
    <dbReference type="NCBI Taxonomy" id="318464"/>
    <lineage>
        <taxon>Bacteria</taxon>
        <taxon>Bacillati</taxon>
        <taxon>Bacillota</taxon>
        <taxon>Clostridia</taxon>
        <taxon>Eubacteriales</taxon>
        <taxon>Clostridiaceae</taxon>
        <taxon>Clostridium</taxon>
    </lineage>
</organism>
<proteinExistence type="predicted"/>
<feature type="coiled-coil region" evidence="1">
    <location>
        <begin position="6"/>
        <end position="33"/>
    </location>
</feature>
<protein>
    <recommendedName>
        <fullName evidence="4">Resolvase</fullName>
    </recommendedName>
</protein>
<evidence type="ECO:0000313" key="3">
    <source>
        <dbReference type="Proteomes" id="UP000768462"/>
    </source>
</evidence>
<evidence type="ECO:0008006" key="4">
    <source>
        <dbReference type="Google" id="ProtNLM"/>
    </source>
</evidence>
<comment type="caution">
    <text evidence="2">The sequence shown here is derived from an EMBL/GenBank/DDBJ whole genome shotgun (WGS) entry which is preliminary data.</text>
</comment>
<dbReference type="Proteomes" id="UP000768462">
    <property type="component" value="Unassembled WGS sequence"/>
</dbReference>
<gene>
    <name evidence="2" type="ORF">E7215_13475</name>
</gene>
<evidence type="ECO:0000256" key="1">
    <source>
        <dbReference type="SAM" id="Coils"/>
    </source>
</evidence>
<dbReference type="AlphaFoldDB" id="A0A927WDF5"/>
<keyword evidence="1" id="KW-0175">Coiled coil</keyword>
<evidence type="ECO:0000313" key="2">
    <source>
        <dbReference type="EMBL" id="MBE6061165.1"/>
    </source>
</evidence>
<dbReference type="EMBL" id="SVCM01000153">
    <property type="protein sequence ID" value="MBE6061165.1"/>
    <property type="molecule type" value="Genomic_DNA"/>
</dbReference>